<dbReference type="InterPro" id="IPR050275">
    <property type="entry name" value="PGM_Phosphatase"/>
</dbReference>
<name>A0A6P6AUP7_DURZI</name>
<proteinExistence type="inferred from homology"/>
<accession>A0A6P6AUP7</accession>
<dbReference type="InterPro" id="IPR013078">
    <property type="entry name" value="His_Pase_superF_clade-1"/>
</dbReference>
<dbReference type="Gene3D" id="3.40.50.1240">
    <property type="entry name" value="Phosphoglycerate mutase-like"/>
    <property type="match status" value="1"/>
</dbReference>
<evidence type="ECO:0000256" key="1">
    <source>
        <dbReference type="ARBA" id="ARBA00038362"/>
    </source>
</evidence>
<dbReference type="InterPro" id="IPR029033">
    <property type="entry name" value="His_PPase_superfam"/>
</dbReference>
<sequence>MDTIAAVPSRFQFGCHKVLHLVRHAQGMHNLESEKSRDPLTSYEFSDAELSSLGWQQIRDQWKQVCASGQLKEIEVVITSPMSRTLQTAVGIFHGEDQPDRLDVTSFEDEKVKGDDETSTFNRPPIIAYELCRERMGKYECDRRGTISQYRSRFPEVDFSLIENEDDILWKADERETHEEVMARAMKFIKWLWERQEKEIAVVSHGVFLDQTMIELFKNNKCSPLNDYDPHSRFRNCEIRSVKVFNESVMGLGSDSFSNHCGRIRIPYGLEVVQIRDSTKDNVSVEELEVTN</sequence>
<dbReference type="Proteomes" id="UP000515121">
    <property type="component" value="Unplaced"/>
</dbReference>
<keyword evidence="2" id="KW-1185">Reference proteome</keyword>
<dbReference type="CDD" id="cd07067">
    <property type="entry name" value="HP_PGM_like"/>
    <property type="match status" value="1"/>
</dbReference>
<dbReference type="PANTHER" id="PTHR48100">
    <property type="entry name" value="BROAD-SPECIFICITY PHOSPHATASE YOR283W-RELATED"/>
    <property type="match status" value="1"/>
</dbReference>
<gene>
    <name evidence="3" type="primary">LOC111312489</name>
</gene>
<reference evidence="3" key="1">
    <citation type="submission" date="2025-08" db="UniProtKB">
        <authorList>
            <consortium name="RefSeq"/>
        </authorList>
    </citation>
    <scope>IDENTIFICATION</scope>
    <source>
        <tissue evidence="3">Fruit stalk</tissue>
    </source>
</reference>
<dbReference type="GeneID" id="111312489"/>
<dbReference type="PANTHER" id="PTHR48100:SF13">
    <property type="entry name" value="PHOSPHOGLYCERATE MUTASE-LIKE PROTEIN 1 ISOFORM X1"/>
    <property type="match status" value="1"/>
</dbReference>
<dbReference type="GO" id="GO:0005737">
    <property type="term" value="C:cytoplasm"/>
    <property type="evidence" value="ECO:0007669"/>
    <property type="project" value="TreeGrafter"/>
</dbReference>
<dbReference type="AlphaFoldDB" id="A0A6P6AUP7"/>
<dbReference type="SMART" id="SM00855">
    <property type="entry name" value="PGAM"/>
    <property type="match status" value="1"/>
</dbReference>
<protein>
    <submittedName>
        <fullName evidence="3">Phosphoglycerate mutase-like protein 1 isoform X2</fullName>
    </submittedName>
</protein>
<organism evidence="2 3">
    <name type="scientific">Durio zibethinus</name>
    <name type="common">Durian</name>
    <dbReference type="NCBI Taxonomy" id="66656"/>
    <lineage>
        <taxon>Eukaryota</taxon>
        <taxon>Viridiplantae</taxon>
        <taxon>Streptophyta</taxon>
        <taxon>Embryophyta</taxon>
        <taxon>Tracheophyta</taxon>
        <taxon>Spermatophyta</taxon>
        <taxon>Magnoliopsida</taxon>
        <taxon>eudicotyledons</taxon>
        <taxon>Gunneridae</taxon>
        <taxon>Pentapetalae</taxon>
        <taxon>rosids</taxon>
        <taxon>malvids</taxon>
        <taxon>Malvales</taxon>
        <taxon>Malvaceae</taxon>
        <taxon>Helicteroideae</taxon>
        <taxon>Durio</taxon>
    </lineage>
</organism>
<dbReference type="GO" id="GO:0016791">
    <property type="term" value="F:phosphatase activity"/>
    <property type="evidence" value="ECO:0007669"/>
    <property type="project" value="TreeGrafter"/>
</dbReference>
<dbReference type="Pfam" id="PF00300">
    <property type="entry name" value="His_Phos_1"/>
    <property type="match status" value="1"/>
</dbReference>
<evidence type="ECO:0000313" key="3">
    <source>
        <dbReference type="RefSeq" id="XP_022768525.1"/>
    </source>
</evidence>
<evidence type="ECO:0000313" key="2">
    <source>
        <dbReference type="Proteomes" id="UP000515121"/>
    </source>
</evidence>
<dbReference type="RefSeq" id="XP_022768525.1">
    <property type="nucleotide sequence ID" value="XM_022912790.1"/>
</dbReference>
<comment type="similarity">
    <text evidence="1">Belongs to the phosphoglycerate mutase family.</text>
</comment>
<dbReference type="SUPFAM" id="SSF53254">
    <property type="entry name" value="Phosphoglycerate mutase-like"/>
    <property type="match status" value="1"/>
</dbReference>